<comment type="caution">
    <text evidence="2">The sequence shown here is derived from an EMBL/GenBank/DDBJ whole genome shotgun (WGS) entry which is preliminary data.</text>
</comment>
<evidence type="ECO:0000313" key="3">
    <source>
        <dbReference type="EMBL" id="RMN20016.1"/>
    </source>
</evidence>
<organism evidence="2 4">
    <name type="scientific">Pseudomonas cannabina</name>
    <dbReference type="NCBI Taxonomy" id="86840"/>
    <lineage>
        <taxon>Bacteria</taxon>
        <taxon>Pseudomonadati</taxon>
        <taxon>Pseudomonadota</taxon>
        <taxon>Gammaproteobacteria</taxon>
        <taxon>Pseudomonadales</taxon>
        <taxon>Pseudomonadaceae</taxon>
        <taxon>Pseudomonas</taxon>
    </lineage>
</organism>
<reference evidence="3 5" key="2">
    <citation type="submission" date="2018-08" db="EMBL/GenBank/DDBJ databases">
        <title>Recombination of ecologically and evolutionarily significant loci maintains genetic cohesion in the Pseudomonas syringae species complex.</title>
        <authorList>
            <person name="Dillon M."/>
            <person name="Thakur S."/>
            <person name="Almeida R.N.D."/>
            <person name="Weir B.S."/>
            <person name="Guttman D.S."/>
        </authorList>
    </citation>
    <scope>NUCLEOTIDE SEQUENCE [LARGE SCALE GENOMIC DNA]</scope>
    <source>
        <strain evidence="3 5">ICMP 2821</strain>
    </source>
</reference>
<dbReference type="RefSeq" id="WP_139206493.1">
    <property type="nucleotide sequence ID" value="NZ_FNKU01000003.1"/>
</dbReference>
<evidence type="ECO:0000313" key="5">
    <source>
        <dbReference type="Proteomes" id="UP000281372"/>
    </source>
</evidence>
<dbReference type="Proteomes" id="UP000281372">
    <property type="component" value="Unassembled WGS sequence"/>
</dbReference>
<accession>A0A0P9KMB1</accession>
<dbReference type="Proteomes" id="UP000050564">
    <property type="component" value="Unassembled WGS sequence"/>
</dbReference>
<dbReference type="PATRIC" id="fig|86840.3.peg.5357"/>
<sequence>MKAQPSAATQKGEAPTRSHKTISLRTDFNERLRDEAHKQKTTASALIEKALAEMWKIEQ</sequence>
<evidence type="ECO:0000313" key="2">
    <source>
        <dbReference type="EMBL" id="KPW66585.1"/>
    </source>
</evidence>
<reference evidence="2 4" key="1">
    <citation type="submission" date="2015-09" db="EMBL/GenBank/DDBJ databases">
        <title>Genome announcement of multiple Pseudomonas syringae strains.</title>
        <authorList>
            <person name="Thakur S."/>
            <person name="Wang P.W."/>
            <person name="Gong Y."/>
            <person name="Weir B.S."/>
            <person name="Guttman D.S."/>
        </authorList>
    </citation>
    <scope>NUCLEOTIDE SEQUENCE [LARGE SCALE GENOMIC DNA]</scope>
    <source>
        <strain evidence="2 4">ICMP2823</strain>
    </source>
</reference>
<evidence type="ECO:0000256" key="1">
    <source>
        <dbReference type="SAM" id="MobiDB-lite"/>
    </source>
</evidence>
<name>A0A0P9KMB1_PSECA</name>
<protein>
    <submittedName>
        <fullName evidence="2">Uncharacterized protein</fullName>
    </submittedName>
</protein>
<evidence type="ECO:0000313" key="4">
    <source>
        <dbReference type="Proteomes" id="UP000050564"/>
    </source>
</evidence>
<feature type="region of interest" description="Disordered" evidence="1">
    <location>
        <begin position="1"/>
        <end position="25"/>
    </location>
</feature>
<gene>
    <name evidence="2" type="ORF">ALO81_200181</name>
    <name evidence="3" type="ORF">ALQ64_02338</name>
</gene>
<dbReference type="EMBL" id="LJPX01000547">
    <property type="protein sequence ID" value="KPW66585.1"/>
    <property type="molecule type" value="Genomic_DNA"/>
</dbReference>
<dbReference type="EMBL" id="RBOW01000892">
    <property type="protein sequence ID" value="RMN20016.1"/>
    <property type="molecule type" value="Genomic_DNA"/>
</dbReference>
<proteinExistence type="predicted"/>
<dbReference type="AlphaFoldDB" id="A0A0P9KMB1"/>